<dbReference type="GO" id="GO:0006352">
    <property type="term" value="P:DNA-templated transcription initiation"/>
    <property type="evidence" value="ECO:0007669"/>
    <property type="project" value="InterPro"/>
</dbReference>
<evidence type="ECO:0000259" key="7">
    <source>
        <dbReference type="Pfam" id="PF04545"/>
    </source>
</evidence>
<evidence type="ECO:0000256" key="4">
    <source>
        <dbReference type="ARBA" id="ARBA00023163"/>
    </source>
</evidence>
<reference evidence="8" key="1">
    <citation type="submission" date="2020-02" db="EMBL/GenBank/DDBJ databases">
        <authorList>
            <person name="Meier V. D."/>
        </authorList>
    </citation>
    <scope>NUCLEOTIDE SEQUENCE</scope>
    <source>
        <strain evidence="8">AVDCRST_MAG20</strain>
    </source>
</reference>
<dbReference type="PANTHER" id="PTHR30385:SF7">
    <property type="entry name" value="RNA POLYMERASE SIGMA FACTOR FLIA"/>
    <property type="match status" value="1"/>
</dbReference>
<gene>
    <name evidence="8" type="ORF">AVDCRST_MAG20-899</name>
</gene>
<evidence type="ECO:0000313" key="8">
    <source>
        <dbReference type="EMBL" id="CAA9226915.1"/>
    </source>
</evidence>
<dbReference type="Gene3D" id="1.20.140.160">
    <property type="match status" value="1"/>
</dbReference>
<dbReference type="PIRSF" id="PIRSF000770">
    <property type="entry name" value="RNA_pol_sigma-SigE/K"/>
    <property type="match status" value="1"/>
</dbReference>
<dbReference type="GO" id="GO:0003677">
    <property type="term" value="F:DNA binding"/>
    <property type="evidence" value="ECO:0007669"/>
    <property type="project" value="UniProtKB-KW"/>
</dbReference>
<evidence type="ECO:0008006" key="9">
    <source>
        <dbReference type="Google" id="ProtNLM"/>
    </source>
</evidence>
<feature type="domain" description="RNA polymerase sigma-70 region 2" evidence="6">
    <location>
        <begin position="20"/>
        <end position="91"/>
    </location>
</feature>
<dbReference type="InterPro" id="IPR007630">
    <property type="entry name" value="RNA_pol_sigma70_r4"/>
</dbReference>
<dbReference type="InterPro" id="IPR007627">
    <property type="entry name" value="RNA_pol_sigma70_r2"/>
</dbReference>
<dbReference type="EMBL" id="CADCSY010000041">
    <property type="protein sequence ID" value="CAA9226915.1"/>
    <property type="molecule type" value="Genomic_DNA"/>
</dbReference>
<keyword evidence="1" id="KW-0805">Transcription regulation</keyword>
<keyword evidence="3" id="KW-0238">DNA-binding</keyword>
<dbReference type="InterPro" id="IPR014284">
    <property type="entry name" value="RNA_pol_sigma-70_dom"/>
</dbReference>
<dbReference type="Pfam" id="PF04545">
    <property type="entry name" value="Sigma70_r4"/>
    <property type="match status" value="1"/>
</dbReference>
<dbReference type="InterPro" id="IPR013324">
    <property type="entry name" value="RNA_pol_sigma_r3/r4-like"/>
</dbReference>
<dbReference type="Pfam" id="PF04539">
    <property type="entry name" value="Sigma70_r3"/>
    <property type="match status" value="1"/>
</dbReference>
<evidence type="ECO:0000256" key="2">
    <source>
        <dbReference type="ARBA" id="ARBA00023082"/>
    </source>
</evidence>
<evidence type="ECO:0000256" key="1">
    <source>
        <dbReference type="ARBA" id="ARBA00023015"/>
    </source>
</evidence>
<feature type="domain" description="RNA polymerase sigma-70 region 3" evidence="5">
    <location>
        <begin position="101"/>
        <end position="170"/>
    </location>
</feature>
<dbReference type="Gene3D" id="1.10.1740.10">
    <property type="match status" value="1"/>
</dbReference>
<dbReference type="NCBIfam" id="TIGR02937">
    <property type="entry name" value="sigma70-ECF"/>
    <property type="match status" value="1"/>
</dbReference>
<dbReference type="SUPFAM" id="SSF88946">
    <property type="entry name" value="Sigma2 domain of RNA polymerase sigma factors"/>
    <property type="match status" value="1"/>
</dbReference>
<name>A0A6J4HLL2_9ACTN</name>
<dbReference type="InterPro" id="IPR013325">
    <property type="entry name" value="RNA_pol_sigma_r2"/>
</dbReference>
<dbReference type="SUPFAM" id="SSF88659">
    <property type="entry name" value="Sigma3 and sigma4 domains of RNA polymerase sigma factors"/>
    <property type="match status" value="2"/>
</dbReference>
<dbReference type="InterPro" id="IPR007624">
    <property type="entry name" value="RNA_pol_sigma70_r3"/>
</dbReference>
<evidence type="ECO:0000256" key="3">
    <source>
        <dbReference type="ARBA" id="ARBA00023125"/>
    </source>
</evidence>
<dbReference type="InterPro" id="IPR000943">
    <property type="entry name" value="RNA_pol_sigma70"/>
</dbReference>
<dbReference type="PRINTS" id="PR00046">
    <property type="entry name" value="SIGMA70FCT"/>
</dbReference>
<proteinExistence type="predicted"/>
<protein>
    <recommendedName>
        <fullName evidence="9">RNA polymerase sigma factor for flagellar operon</fullName>
    </recommendedName>
</protein>
<organism evidence="8">
    <name type="scientific">uncultured Acidimicrobiales bacterium</name>
    <dbReference type="NCBI Taxonomy" id="310071"/>
    <lineage>
        <taxon>Bacteria</taxon>
        <taxon>Bacillati</taxon>
        <taxon>Actinomycetota</taxon>
        <taxon>Acidimicrobiia</taxon>
        <taxon>Acidimicrobiales</taxon>
        <taxon>environmental samples</taxon>
    </lineage>
</organism>
<dbReference type="CDD" id="cd06171">
    <property type="entry name" value="Sigma70_r4"/>
    <property type="match status" value="1"/>
</dbReference>
<sequence length="283" mass="31011">MHAAPAAPERGAADERRSHIEDNLPLVRHIVFQVAVHFPRHVDREELARAGALGLVEAAHRFDPTRGVPFNRFAAQRIRGAILDAVRSTDWAPRSVRTVARSIEQAGNRLTGDLGRPPTSSELAGAVRLAPEELVRAQSKIDRSMVLALDHPVGEADDEVVTLGDTIGRDEPDAADRLERSELRAYLRDALHLLPERHRLVVVGYFLEGRTSLDLAALLGVTESRISQVRSEALAMLRDGIGAQYDGDAADVGSTRSAKRREAFAAAVSESSSWRERLEHQPA</sequence>
<feature type="domain" description="RNA polymerase sigma-70 region 4" evidence="7">
    <location>
        <begin position="190"/>
        <end position="238"/>
    </location>
</feature>
<keyword evidence="2" id="KW-0731">Sigma factor</keyword>
<dbReference type="Pfam" id="PF04542">
    <property type="entry name" value="Sigma70_r2"/>
    <property type="match status" value="1"/>
</dbReference>
<dbReference type="GO" id="GO:0016987">
    <property type="term" value="F:sigma factor activity"/>
    <property type="evidence" value="ECO:0007669"/>
    <property type="project" value="UniProtKB-KW"/>
</dbReference>
<dbReference type="AlphaFoldDB" id="A0A6J4HLL2"/>
<evidence type="ECO:0000259" key="5">
    <source>
        <dbReference type="Pfam" id="PF04539"/>
    </source>
</evidence>
<accession>A0A6J4HLL2</accession>
<keyword evidence="4" id="KW-0804">Transcription</keyword>
<dbReference type="PANTHER" id="PTHR30385">
    <property type="entry name" value="SIGMA FACTOR F FLAGELLAR"/>
    <property type="match status" value="1"/>
</dbReference>
<evidence type="ECO:0000259" key="6">
    <source>
        <dbReference type="Pfam" id="PF04542"/>
    </source>
</evidence>